<dbReference type="SUPFAM" id="SSF140453">
    <property type="entry name" value="EsxAB dimer-like"/>
    <property type="match status" value="1"/>
</dbReference>
<feature type="compositionally biased region" description="Low complexity" evidence="1">
    <location>
        <begin position="296"/>
        <end position="318"/>
    </location>
</feature>
<dbReference type="RefSeq" id="WP_252801981.1">
    <property type="nucleotide sequence ID" value="NZ_BAAABM010000047.1"/>
</dbReference>
<reference evidence="2 3" key="1">
    <citation type="journal article" date="2019" name="Int. J. Syst. Evol. Microbiol.">
        <title>The Global Catalogue of Microorganisms (GCM) 10K type strain sequencing project: providing services to taxonomists for standard genome sequencing and annotation.</title>
        <authorList>
            <consortium name="The Broad Institute Genomics Platform"/>
            <consortium name="The Broad Institute Genome Sequencing Center for Infectious Disease"/>
            <person name="Wu L."/>
            <person name="Ma J."/>
        </authorList>
    </citation>
    <scope>NUCLEOTIDE SEQUENCE [LARGE SCALE GENOMIC DNA]</scope>
    <source>
        <strain evidence="2 3">JCM 3146</strain>
    </source>
</reference>
<gene>
    <name evidence="2" type="ORF">GCM10010151_51360</name>
</gene>
<evidence type="ECO:0000313" key="3">
    <source>
        <dbReference type="Proteomes" id="UP001501822"/>
    </source>
</evidence>
<dbReference type="EMBL" id="BAAABM010000047">
    <property type="protein sequence ID" value="GAA0355476.1"/>
    <property type="molecule type" value="Genomic_DNA"/>
</dbReference>
<dbReference type="InterPro" id="IPR036689">
    <property type="entry name" value="ESAT-6-like_sf"/>
</dbReference>
<proteinExistence type="predicted"/>
<feature type="compositionally biased region" description="Basic and acidic residues" evidence="1">
    <location>
        <begin position="331"/>
        <end position="341"/>
    </location>
</feature>
<feature type="region of interest" description="Disordered" evidence="1">
    <location>
        <begin position="1"/>
        <end position="24"/>
    </location>
</feature>
<name>A0ABN0X5U7_9ACTN</name>
<comment type="caution">
    <text evidence="2">The sequence shown here is derived from an EMBL/GenBank/DDBJ whole genome shotgun (WGS) entry which is preliminary data.</text>
</comment>
<feature type="region of interest" description="Disordered" evidence="1">
    <location>
        <begin position="153"/>
        <end position="267"/>
    </location>
</feature>
<evidence type="ECO:0008006" key="4">
    <source>
        <dbReference type="Google" id="ProtNLM"/>
    </source>
</evidence>
<protein>
    <recommendedName>
        <fullName evidence="4">PPE family domain-containing protein</fullName>
    </recommendedName>
</protein>
<dbReference type="Proteomes" id="UP001501822">
    <property type="component" value="Unassembled WGS sequence"/>
</dbReference>
<feature type="compositionally biased region" description="Basic and acidic residues" evidence="1">
    <location>
        <begin position="420"/>
        <end position="431"/>
    </location>
</feature>
<organism evidence="2 3">
    <name type="scientific">Actinoallomurus spadix</name>
    <dbReference type="NCBI Taxonomy" id="79912"/>
    <lineage>
        <taxon>Bacteria</taxon>
        <taxon>Bacillati</taxon>
        <taxon>Actinomycetota</taxon>
        <taxon>Actinomycetes</taxon>
        <taxon>Streptosporangiales</taxon>
        <taxon>Thermomonosporaceae</taxon>
        <taxon>Actinoallomurus</taxon>
    </lineage>
</organism>
<accession>A0ABN0X5U7</accession>
<sequence length="439" mass="45588">MTDDSTFPMRAGAPSGTPGGYNDPADIDKLLKLTAPNHVTAAGRNYKRFASAYEKVTSDMVTVRDLLHEAWGGTDAAVAQSALREIWSSSATLHRTAQEFGSAIENHGSNLAWYKDKKPPSKDLAEARSWMTGANERIYQAWAALPTDVSTVLPPGAPVDGHSSPAGVRKPTGRTSGGGNPAGGPAVDGRTPHVGGHAPKVQSGEPGRSHRLPGNGQLASGLNDSDTQLAGAPPSGLETQMPGGGTGLLPSDSGGARMTGADLGTPGSRVSGVVLPDAAGILSPGSNRWGPDGSRRAVSGAAASAAEEAQTAEARAASQTGVMSPAGGAAGDRRDRERERTTWLTEDEDTWTGGIEAGSHLIGATEARDESAPAGDETAEIVQIDLSSDSDDLDRLLHELSLEDSGEDLQQGLEDPTSSEQERAESVRKDSPWYFEEDQ</sequence>
<evidence type="ECO:0000313" key="2">
    <source>
        <dbReference type="EMBL" id="GAA0355476.1"/>
    </source>
</evidence>
<feature type="region of interest" description="Disordered" evidence="1">
    <location>
        <begin position="284"/>
        <end position="355"/>
    </location>
</feature>
<feature type="compositionally biased region" description="Polar residues" evidence="1">
    <location>
        <begin position="217"/>
        <end position="228"/>
    </location>
</feature>
<feature type="region of interest" description="Disordered" evidence="1">
    <location>
        <begin position="401"/>
        <end position="439"/>
    </location>
</feature>
<evidence type="ECO:0000256" key="1">
    <source>
        <dbReference type="SAM" id="MobiDB-lite"/>
    </source>
</evidence>
<keyword evidence="3" id="KW-1185">Reference proteome</keyword>